<keyword evidence="5" id="KW-1185">Reference proteome</keyword>
<dbReference type="PANTHER" id="PTHR11835">
    <property type="entry name" value="DECARBOXYLATING DEHYDROGENASES-ISOCITRATE, ISOPROPYLMALATE, TARTRATE"/>
    <property type="match status" value="1"/>
</dbReference>
<evidence type="ECO:0000313" key="4">
    <source>
        <dbReference type="EMBL" id="TCL72321.1"/>
    </source>
</evidence>
<dbReference type="GO" id="GO:0051287">
    <property type="term" value="F:NAD binding"/>
    <property type="evidence" value="ECO:0007669"/>
    <property type="project" value="InterPro"/>
</dbReference>
<gene>
    <name evidence="4" type="ORF">EDC14_100629</name>
</gene>
<feature type="domain" description="Isopropylmalate dehydrogenase-like" evidence="3">
    <location>
        <begin position="4"/>
        <end position="351"/>
    </location>
</feature>
<keyword evidence="2" id="KW-0560">Oxidoreductase</keyword>
<dbReference type="AlphaFoldDB" id="A0A4R1RZT7"/>
<dbReference type="OrthoDB" id="9806254at2"/>
<dbReference type="GO" id="GO:0006102">
    <property type="term" value="P:isocitrate metabolic process"/>
    <property type="evidence" value="ECO:0007669"/>
    <property type="project" value="TreeGrafter"/>
</dbReference>
<dbReference type="InterPro" id="IPR019818">
    <property type="entry name" value="IsoCit/isopropylmalate_DH_CS"/>
</dbReference>
<evidence type="ECO:0000256" key="1">
    <source>
        <dbReference type="ARBA" id="ARBA00007769"/>
    </source>
</evidence>
<dbReference type="EMBL" id="SLUN01000006">
    <property type="protein sequence ID" value="TCL72321.1"/>
    <property type="molecule type" value="Genomic_DNA"/>
</dbReference>
<dbReference type="RefSeq" id="WP_132013534.1">
    <property type="nucleotide sequence ID" value="NZ_SLUN01000006.1"/>
</dbReference>
<evidence type="ECO:0000313" key="5">
    <source>
        <dbReference type="Proteomes" id="UP000295008"/>
    </source>
</evidence>
<dbReference type="PROSITE" id="PS00470">
    <property type="entry name" value="IDH_IMDH"/>
    <property type="match status" value="1"/>
</dbReference>
<dbReference type="GO" id="GO:0004449">
    <property type="term" value="F:isocitrate dehydrogenase (NAD+) activity"/>
    <property type="evidence" value="ECO:0007669"/>
    <property type="project" value="TreeGrafter"/>
</dbReference>
<dbReference type="Pfam" id="PF00180">
    <property type="entry name" value="Iso_dh"/>
    <property type="match status" value="1"/>
</dbReference>
<organism evidence="4 5">
    <name type="scientific">Hydrogenispora ethanolica</name>
    <dbReference type="NCBI Taxonomy" id="1082276"/>
    <lineage>
        <taxon>Bacteria</taxon>
        <taxon>Bacillati</taxon>
        <taxon>Bacillota</taxon>
        <taxon>Hydrogenispora</taxon>
    </lineage>
</organism>
<protein>
    <submittedName>
        <fullName evidence="4">Isocitrate dehydrogenase (NAD+)</fullName>
    </submittedName>
</protein>
<sequence>MAYTITLIPGDGTGPELAAAARRVIDATGVAIDWEVLDAGVDVMEQYGTPLPDHVLESIRRNKVALKGPITTPIGTGFRSVNVALRHALDLYACVRPCKSYPGVRSRYQNIDLVVVRENSEDLYAGIEFDLNTPEAGQIIALGKGKIRPDSAISVKPLSVSGCRRIIQYAFDYAVRNGRKKVTAVAKANIMKFTDGLFYRVGRELAKEYEGRVAYEEVLVDAMCMQLVQRPEAYDVLVLPNLYGDILSDLCAGLVGGLGVAPGANIGDGVALFEPTHGSAPKYKGMNKVNPTALILSGMLMLRHIGEGAAADRLEQAVAAVIGENKAVTYDMKADRNDPTAVGTSQMADAIIEKLNTL</sequence>
<name>A0A4R1RZT7_HYDET</name>
<dbReference type="SMART" id="SM01329">
    <property type="entry name" value="Iso_dh"/>
    <property type="match status" value="1"/>
</dbReference>
<comment type="caution">
    <text evidence="4">The sequence shown here is derived from an EMBL/GenBank/DDBJ whole genome shotgun (WGS) entry which is preliminary data.</text>
</comment>
<dbReference type="PANTHER" id="PTHR11835:SF34">
    <property type="entry name" value="ISOCITRATE DEHYDROGENASE [NAD] SUBUNIT ALPHA, MITOCHONDRIAL"/>
    <property type="match status" value="1"/>
</dbReference>
<proteinExistence type="inferred from homology"/>
<comment type="similarity">
    <text evidence="1">Belongs to the isocitrate and isopropylmalate dehydrogenases family.</text>
</comment>
<evidence type="ECO:0000259" key="3">
    <source>
        <dbReference type="SMART" id="SM01329"/>
    </source>
</evidence>
<dbReference type="SUPFAM" id="SSF53659">
    <property type="entry name" value="Isocitrate/Isopropylmalate dehydrogenase-like"/>
    <property type="match status" value="1"/>
</dbReference>
<dbReference type="GO" id="GO:0006099">
    <property type="term" value="P:tricarboxylic acid cycle"/>
    <property type="evidence" value="ECO:0007669"/>
    <property type="project" value="TreeGrafter"/>
</dbReference>
<reference evidence="4 5" key="1">
    <citation type="submission" date="2019-03" db="EMBL/GenBank/DDBJ databases">
        <title>Genomic Encyclopedia of Type Strains, Phase IV (KMG-IV): sequencing the most valuable type-strain genomes for metagenomic binning, comparative biology and taxonomic classification.</title>
        <authorList>
            <person name="Goeker M."/>
        </authorList>
    </citation>
    <scope>NUCLEOTIDE SEQUENCE [LARGE SCALE GENOMIC DNA]</scope>
    <source>
        <strain evidence="4 5">LX-B</strain>
    </source>
</reference>
<dbReference type="InterPro" id="IPR024084">
    <property type="entry name" value="IsoPropMal-DH-like_dom"/>
</dbReference>
<dbReference type="GO" id="GO:0000287">
    <property type="term" value="F:magnesium ion binding"/>
    <property type="evidence" value="ECO:0007669"/>
    <property type="project" value="InterPro"/>
</dbReference>
<dbReference type="Proteomes" id="UP000295008">
    <property type="component" value="Unassembled WGS sequence"/>
</dbReference>
<evidence type="ECO:0000256" key="2">
    <source>
        <dbReference type="ARBA" id="ARBA00023002"/>
    </source>
</evidence>
<accession>A0A4R1RZT7</accession>
<dbReference type="Gene3D" id="3.40.718.10">
    <property type="entry name" value="Isopropylmalate Dehydrogenase"/>
    <property type="match status" value="1"/>
</dbReference>